<keyword evidence="1" id="KW-0812">Transmembrane</keyword>
<feature type="transmembrane region" description="Helical" evidence="1">
    <location>
        <begin position="171"/>
        <end position="194"/>
    </location>
</feature>
<gene>
    <name evidence="2" type="ORF">DD666_08460</name>
</gene>
<name>A0A356LET0_9BURK</name>
<evidence type="ECO:0000313" key="3">
    <source>
        <dbReference type="Proteomes" id="UP000264036"/>
    </source>
</evidence>
<keyword evidence="1" id="KW-0472">Membrane</keyword>
<accession>A0A356LET0</accession>
<comment type="caution">
    <text evidence="2">The sequence shown here is derived from an EMBL/GenBank/DDBJ whole genome shotgun (WGS) entry which is preliminary data.</text>
</comment>
<organism evidence="2 3">
    <name type="scientific">Advenella kashmirensis</name>
    <dbReference type="NCBI Taxonomy" id="310575"/>
    <lineage>
        <taxon>Bacteria</taxon>
        <taxon>Pseudomonadati</taxon>
        <taxon>Pseudomonadota</taxon>
        <taxon>Betaproteobacteria</taxon>
        <taxon>Burkholderiales</taxon>
        <taxon>Alcaligenaceae</taxon>
    </lineage>
</organism>
<sequence>MRGRIWPFLLFIAALYFAASFGSLHAKVTQVQVVPPKPAGWILGDVVPVTIYIDSIGGTLQQSSLPEPGPLNYWLDLRSIDVAQSKSGEGTRYTLTLNYQTFYVPLDVNQREIPALDVLFSESSQSESVRIAPLVFYMSPLRGVAQSGTSVSEQIQPDAPAWQIGEKRLRAVATGLGLLALGLLLALAVHYAIWPFHRRRARPFAKAYRAIKKQARASDSESYRHSLIQLHRALDTCNEGRLLSSDVPDFVRQHPGLKPLQNEIELFFAASARTFFGNDQPVALTELTRSGLLRIAKQLATAERGGL</sequence>
<dbReference type="AlphaFoldDB" id="A0A356LET0"/>
<evidence type="ECO:0000256" key="1">
    <source>
        <dbReference type="SAM" id="Phobius"/>
    </source>
</evidence>
<dbReference type="Proteomes" id="UP000264036">
    <property type="component" value="Unassembled WGS sequence"/>
</dbReference>
<evidence type="ECO:0008006" key="4">
    <source>
        <dbReference type="Google" id="ProtNLM"/>
    </source>
</evidence>
<keyword evidence="1" id="KW-1133">Transmembrane helix</keyword>
<evidence type="ECO:0000313" key="2">
    <source>
        <dbReference type="EMBL" id="HBP29434.1"/>
    </source>
</evidence>
<reference evidence="2 3" key="1">
    <citation type="journal article" date="2018" name="Nat. Biotechnol.">
        <title>A standardized bacterial taxonomy based on genome phylogeny substantially revises the tree of life.</title>
        <authorList>
            <person name="Parks D.H."/>
            <person name="Chuvochina M."/>
            <person name="Waite D.W."/>
            <person name="Rinke C."/>
            <person name="Skarshewski A."/>
            <person name="Chaumeil P.A."/>
            <person name="Hugenholtz P."/>
        </authorList>
    </citation>
    <scope>NUCLEOTIDE SEQUENCE [LARGE SCALE GENOMIC DNA]</scope>
    <source>
        <strain evidence="2">UBA10707</strain>
    </source>
</reference>
<protein>
    <recommendedName>
        <fullName evidence="4">MxaA protein</fullName>
    </recommendedName>
</protein>
<proteinExistence type="predicted"/>
<dbReference type="EMBL" id="DOEK01000021">
    <property type="protein sequence ID" value="HBP29434.1"/>
    <property type="molecule type" value="Genomic_DNA"/>
</dbReference>